<protein>
    <recommendedName>
        <fullName evidence="3">Protein kinase domain-containing protein</fullName>
    </recommendedName>
</protein>
<dbReference type="SUPFAM" id="SSF56112">
    <property type="entry name" value="Protein kinase-like (PK-like)"/>
    <property type="match status" value="1"/>
</dbReference>
<feature type="region of interest" description="Disordered" evidence="2">
    <location>
        <begin position="790"/>
        <end position="814"/>
    </location>
</feature>
<sequence>MGVMTDRYHPAFVVPETAPMASRFTVNGTRHALRRCIPWRTAQRLGREPPQSLRRSWERRPRRATALHMTLAEEPSRVRSPWSTSPPPSAAAGATGEAAPSWRLERAGRVLERVRRDLNDEPGDIKARNGTSALVRADATATNPLSPPPPSRRPASSSTVYSFETVSKTAAPAARYDPERLSTMYRARTLEVRTRQVRIATPMFIFLGRVLLDYRAGREQENRKQRAHEFLQIFANLGPAFIKAGQALASRPDLLPPEYLEEMQKLQDRLPPFDNADAFRVIEEELGASVDEIFSRIEPEPVAAASIGQVYKAYLRDGRNTPVAVKVQRLNCEDIISLDIYILRQLSGVISRALNWLRRDINVVSIIDELGKLIFEEIDYLNEARNAERFYELYGNLADVRVPTIYWQFTRRRVLTMSWVDGVRLNSSQLRPEQAQRLVEIMVQCSLRQMLENGFFHADPHGGNLLATPDGKLCWLDFGMVSEVEPAQRYGIIEAVMHMVNRDFESLAKLYVRLGFIPPETDLQPLVEALNRALPDVLGAPVSELNFKNVIDKLGSVMYKFPFRLPPYYTAIIRCLGVLEGLAIQVRRDFKIINNAYPYIASRLLTDPSPELQNALSVLIFKDGRIRWNRLENLLDTASTSEGYDFSIAARQLVEFILSSRGEEIRLNLATDLVNEFDQFLLDLTDYTREWVSGRRPQPRKSMLYVQKALMLSLANSAVARSWRHAQTSPSPALADLLMPYATEARKFAPVVKLLGTSPEGRQLGLEIVISVAERMTLRGIRALFGLSQQEPPDERASSMGVNVRWKRPDSPPS</sequence>
<dbReference type="InterPro" id="IPR004147">
    <property type="entry name" value="ABC1_dom"/>
</dbReference>
<dbReference type="Proteomes" id="UP001301350">
    <property type="component" value="Unassembled WGS sequence"/>
</dbReference>
<dbReference type="CDD" id="cd05121">
    <property type="entry name" value="ABC1_ADCK3-like"/>
    <property type="match status" value="1"/>
</dbReference>
<feature type="region of interest" description="Disordered" evidence="2">
    <location>
        <begin position="68"/>
        <end position="104"/>
    </location>
</feature>
<evidence type="ECO:0000256" key="1">
    <source>
        <dbReference type="ARBA" id="ARBA00009670"/>
    </source>
</evidence>
<proteinExistence type="inferred from homology"/>
<dbReference type="PANTHER" id="PTHR10566:SF128">
    <property type="entry name" value="UBIB DOMAIN CONTAINING KINASE"/>
    <property type="match status" value="1"/>
</dbReference>
<feature type="region of interest" description="Disordered" evidence="2">
    <location>
        <begin position="120"/>
        <end position="160"/>
    </location>
</feature>
<gene>
    <name evidence="4" type="ORF">CDCA_CDCA03G0892</name>
</gene>
<comment type="caution">
    <text evidence="4">The sequence shown here is derived from an EMBL/GenBank/DDBJ whole genome shotgun (WGS) entry which is preliminary data.</text>
</comment>
<evidence type="ECO:0000259" key="3">
    <source>
        <dbReference type="PROSITE" id="PS50011"/>
    </source>
</evidence>
<reference evidence="4 5" key="1">
    <citation type="submission" date="2022-07" db="EMBL/GenBank/DDBJ databases">
        <title>Genome-wide signatures of adaptation to extreme environments.</title>
        <authorList>
            <person name="Cho C.H."/>
            <person name="Yoon H.S."/>
        </authorList>
    </citation>
    <scope>NUCLEOTIDE SEQUENCE [LARGE SCALE GENOMIC DNA]</scope>
    <source>
        <strain evidence="4 5">DBV 063 E5</strain>
    </source>
</reference>
<dbReference type="AlphaFoldDB" id="A0AAV9IR77"/>
<dbReference type="InterPro" id="IPR000719">
    <property type="entry name" value="Prot_kinase_dom"/>
</dbReference>
<dbReference type="EMBL" id="JANCYW010000003">
    <property type="protein sequence ID" value="KAK4534867.1"/>
    <property type="molecule type" value="Genomic_DNA"/>
</dbReference>
<dbReference type="PROSITE" id="PS50011">
    <property type="entry name" value="PROTEIN_KINASE_DOM"/>
    <property type="match status" value="1"/>
</dbReference>
<comment type="similarity">
    <text evidence="1">Belongs to the protein kinase superfamily. ADCK protein kinase family.</text>
</comment>
<dbReference type="InterPro" id="IPR050154">
    <property type="entry name" value="UbiB_kinase"/>
</dbReference>
<feature type="compositionally biased region" description="Low complexity" evidence="2">
    <location>
        <begin position="90"/>
        <end position="102"/>
    </location>
</feature>
<organism evidence="4 5">
    <name type="scientific">Cyanidium caldarium</name>
    <name type="common">Red alga</name>
    <dbReference type="NCBI Taxonomy" id="2771"/>
    <lineage>
        <taxon>Eukaryota</taxon>
        <taxon>Rhodophyta</taxon>
        <taxon>Bangiophyceae</taxon>
        <taxon>Cyanidiales</taxon>
        <taxon>Cyanidiaceae</taxon>
        <taxon>Cyanidium</taxon>
    </lineage>
</organism>
<evidence type="ECO:0000256" key="2">
    <source>
        <dbReference type="SAM" id="MobiDB-lite"/>
    </source>
</evidence>
<dbReference type="InterPro" id="IPR011009">
    <property type="entry name" value="Kinase-like_dom_sf"/>
</dbReference>
<dbReference type="PANTHER" id="PTHR10566">
    <property type="entry name" value="CHAPERONE-ACTIVITY OF BC1 COMPLEX CABC1 -RELATED"/>
    <property type="match status" value="1"/>
</dbReference>
<evidence type="ECO:0000313" key="5">
    <source>
        <dbReference type="Proteomes" id="UP001301350"/>
    </source>
</evidence>
<dbReference type="Pfam" id="PF03109">
    <property type="entry name" value="ABC1"/>
    <property type="match status" value="1"/>
</dbReference>
<name>A0AAV9IR77_CYACA</name>
<dbReference type="GO" id="GO:0005524">
    <property type="term" value="F:ATP binding"/>
    <property type="evidence" value="ECO:0007669"/>
    <property type="project" value="InterPro"/>
</dbReference>
<dbReference type="GO" id="GO:0004672">
    <property type="term" value="F:protein kinase activity"/>
    <property type="evidence" value="ECO:0007669"/>
    <property type="project" value="InterPro"/>
</dbReference>
<accession>A0AAV9IR77</accession>
<evidence type="ECO:0000313" key="4">
    <source>
        <dbReference type="EMBL" id="KAK4534867.1"/>
    </source>
</evidence>
<feature type="domain" description="Protein kinase" evidence="3">
    <location>
        <begin position="296"/>
        <end position="681"/>
    </location>
</feature>
<keyword evidence="5" id="KW-1185">Reference proteome</keyword>